<dbReference type="EMBL" id="EQ988526">
    <property type="protein sequence ID" value="EEF23014.1"/>
    <property type="molecule type" value="Genomic_DNA"/>
</dbReference>
<evidence type="ECO:0008006" key="3">
    <source>
        <dbReference type="Google" id="ProtNLM"/>
    </source>
</evidence>
<dbReference type="InParanoid" id="B9TMA0"/>
<evidence type="ECO:0000313" key="2">
    <source>
        <dbReference type="Proteomes" id="UP000008311"/>
    </source>
</evidence>
<name>B9TMA0_RICCO</name>
<protein>
    <recommendedName>
        <fullName evidence="3">Baseplate protein J-like domain-containing protein</fullName>
    </recommendedName>
</protein>
<dbReference type="AlphaFoldDB" id="B9TMA0"/>
<reference evidence="2" key="1">
    <citation type="journal article" date="2010" name="Nat. Biotechnol.">
        <title>Draft genome sequence of the oilseed species Ricinus communis.</title>
        <authorList>
            <person name="Chan A.P."/>
            <person name="Crabtree J."/>
            <person name="Zhao Q."/>
            <person name="Lorenzi H."/>
            <person name="Orvis J."/>
            <person name="Puiu D."/>
            <person name="Melake-Berhan A."/>
            <person name="Jones K.M."/>
            <person name="Redman J."/>
            <person name="Chen G."/>
            <person name="Cahoon E.B."/>
            <person name="Gedil M."/>
            <person name="Stanke M."/>
            <person name="Haas B.J."/>
            <person name="Wortman J.R."/>
            <person name="Fraser-Liggett C.M."/>
            <person name="Ravel J."/>
            <person name="Rabinowicz P.D."/>
        </authorList>
    </citation>
    <scope>NUCLEOTIDE SEQUENCE [LARGE SCALE GENOMIC DNA]</scope>
    <source>
        <strain evidence="2">cv. Hale</strain>
    </source>
</reference>
<sequence>MSDIPLVMGPAGPVPTAPATLRQNLVNGVAATNPDYTANLPGGLIEDIASTDTGALVTIDQARIDAVNSVTPYGANAFILAQQGTMFGIPQGTPTNTSVLVVFTDVSAPGYVIPKGFIVSDGTHQYVVQSGGTIATGGSTSPLLAVANQSGSWSVPSGSVNQIVTSLPSPYNTTMTVTNPQAGTPATTTESVQSYRSRIMVGNQVAGQGTPAYLETLLQKVPGVTPRLVSIVQSTFGWEVICGGGDPYQVAGAIYAGVLDLSTIVGSTNVARNVTVTITDPPNQYNVTYVNPPQQVVTVATVWNTDLTNFTAGSQ</sequence>
<organism evidence="1 2">
    <name type="scientific">Ricinus communis</name>
    <name type="common">Castor bean</name>
    <dbReference type="NCBI Taxonomy" id="3988"/>
    <lineage>
        <taxon>Eukaryota</taxon>
        <taxon>Viridiplantae</taxon>
        <taxon>Streptophyta</taxon>
        <taxon>Embryophyta</taxon>
        <taxon>Tracheophyta</taxon>
        <taxon>Spermatophyta</taxon>
        <taxon>Magnoliopsida</taxon>
        <taxon>eudicotyledons</taxon>
        <taxon>Gunneridae</taxon>
        <taxon>Pentapetalae</taxon>
        <taxon>rosids</taxon>
        <taxon>fabids</taxon>
        <taxon>Malpighiales</taxon>
        <taxon>Euphorbiaceae</taxon>
        <taxon>Acalyphoideae</taxon>
        <taxon>Acalypheae</taxon>
        <taxon>Ricinus</taxon>
    </lineage>
</organism>
<keyword evidence="2" id="KW-1185">Reference proteome</keyword>
<proteinExistence type="predicted"/>
<evidence type="ECO:0000313" key="1">
    <source>
        <dbReference type="EMBL" id="EEF23014.1"/>
    </source>
</evidence>
<gene>
    <name evidence="1" type="ORF">RCOM_2027960</name>
</gene>
<accession>B9TMA0</accession>
<dbReference type="Proteomes" id="UP000008311">
    <property type="component" value="Unassembled WGS sequence"/>
</dbReference>